<name>A0ABV3PBB4_9ACTN</name>
<feature type="chain" id="PRO_5045375407" evidence="1">
    <location>
        <begin position="29"/>
        <end position="298"/>
    </location>
</feature>
<evidence type="ECO:0000313" key="3">
    <source>
        <dbReference type="EMBL" id="MEW9266928.1"/>
    </source>
</evidence>
<evidence type="ECO:0000313" key="4">
    <source>
        <dbReference type="Proteomes" id="UP001555826"/>
    </source>
</evidence>
<feature type="signal peptide" evidence="1">
    <location>
        <begin position="1"/>
        <end position="28"/>
    </location>
</feature>
<feature type="domain" description="CARDB" evidence="2">
    <location>
        <begin position="32"/>
        <end position="142"/>
    </location>
</feature>
<keyword evidence="4" id="KW-1185">Reference proteome</keyword>
<reference evidence="3 4" key="1">
    <citation type="submission" date="2024-07" db="EMBL/GenBank/DDBJ databases">
        <authorList>
            <person name="Thanompreechachai J."/>
            <person name="Duangmal K."/>
        </authorList>
    </citation>
    <scope>NUCLEOTIDE SEQUENCE [LARGE SCALE GENOMIC DNA]</scope>
    <source>
        <strain evidence="3 4">KCTC 19886</strain>
    </source>
</reference>
<dbReference type="Gene3D" id="2.60.40.10">
    <property type="entry name" value="Immunoglobulins"/>
    <property type="match status" value="1"/>
</dbReference>
<dbReference type="InterPro" id="IPR013783">
    <property type="entry name" value="Ig-like_fold"/>
</dbReference>
<accession>A0ABV3PBB4</accession>
<proteinExistence type="predicted"/>
<dbReference type="RefSeq" id="WP_367640060.1">
    <property type="nucleotide sequence ID" value="NZ_JBFNQN010000014.1"/>
</dbReference>
<comment type="caution">
    <text evidence="3">The sequence shown here is derived from an EMBL/GenBank/DDBJ whole genome shotgun (WGS) entry which is preliminary data.</text>
</comment>
<dbReference type="Proteomes" id="UP001555826">
    <property type="component" value="Unassembled WGS sequence"/>
</dbReference>
<protein>
    <submittedName>
        <fullName evidence="3">CARDB domain-containing protein</fullName>
    </submittedName>
</protein>
<evidence type="ECO:0000259" key="2">
    <source>
        <dbReference type="Pfam" id="PF07705"/>
    </source>
</evidence>
<keyword evidence="1" id="KW-0732">Signal</keyword>
<dbReference type="InterPro" id="IPR011635">
    <property type="entry name" value="CARDB"/>
</dbReference>
<gene>
    <name evidence="3" type="ORF">AB1207_19435</name>
</gene>
<evidence type="ECO:0000256" key="1">
    <source>
        <dbReference type="SAM" id="SignalP"/>
    </source>
</evidence>
<dbReference type="EMBL" id="JBFNQN010000014">
    <property type="protein sequence ID" value="MEW9266928.1"/>
    <property type="molecule type" value="Genomic_DNA"/>
</dbReference>
<dbReference type="Pfam" id="PF07705">
    <property type="entry name" value="CARDB"/>
    <property type="match status" value="1"/>
</dbReference>
<sequence>MSWSKAVRALAAGAVVVGSVAGAGAVSAAPPAPDLVVTAVALPPGTVGGQQVRFGVTIQNRGSAPTPAGTISGIGFQVDGRLVTWSDQFTDSLAPGSSVTLAAVGGPSGSATWTATAGTHRLRAFVDDAARIRESNEGNNTLDTTFSVAAGIANRVQGRDVVASVAPLPVPSLSATSVTGDLFAGCTDTDGVLVDGTERLLGAWTVGNDTFASTKWTGGLASVPAGATRVRTGVSFSQVLYAYQGGLPITCAAGQTAQFTRFAASSVRTTRYAPTSTGPGTEVASVSTPVDVDFDVQP</sequence>
<organism evidence="3 4">
    <name type="scientific">Kineococcus endophyticus</name>
    <dbReference type="NCBI Taxonomy" id="1181883"/>
    <lineage>
        <taxon>Bacteria</taxon>
        <taxon>Bacillati</taxon>
        <taxon>Actinomycetota</taxon>
        <taxon>Actinomycetes</taxon>
        <taxon>Kineosporiales</taxon>
        <taxon>Kineosporiaceae</taxon>
        <taxon>Kineococcus</taxon>
    </lineage>
</organism>